<dbReference type="InterPro" id="IPR019734">
    <property type="entry name" value="TPR_rpt"/>
</dbReference>
<reference evidence="3" key="2">
    <citation type="submission" date="2008-07" db="EMBL/GenBank/DDBJ databases">
        <authorList>
            <person name="Genoscope - CEA"/>
        </authorList>
    </citation>
    <scope>NUCLEOTIDE SEQUENCE</scope>
    <source>
        <strain evidence="3">S mat+</strain>
    </source>
</reference>
<dbReference type="HOGENOM" id="CLU_485806_0_0_1"/>
<evidence type="ECO:0000313" key="3">
    <source>
        <dbReference type="EMBL" id="CAP60428.1"/>
    </source>
</evidence>
<evidence type="ECO:0000313" key="5">
    <source>
        <dbReference type="Proteomes" id="UP000001197"/>
    </source>
</evidence>
<dbReference type="GeneID" id="6197349"/>
<reference evidence="5" key="3">
    <citation type="journal article" date="2014" name="Genetics">
        <title>Maintaining two mating types: Structure of the mating type locus and its role in heterokaryosis in Podospora anserina.</title>
        <authorList>
            <person name="Grognet P."/>
            <person name="Bidard F."/>
            <person name="Kuchly C."/>
            <person name="Tong L.C.H."/>
            <person name="Coppin E."/>
            <person name="Benkhali J.A."/>
            <person name="Couloux A."/>
            <person name="Wincker P."/>
            <person name="Debuchy R."/>
            <person name="Silar P."/>
        </authorList>
    </citation>
    <scope>GENOME REANNOTATION</scope>
    <source>
        <strain evidence="5">S / ATCC MYA-4624 / DSM 980 / FGSC 10383</strain>
    </source>
</reference>
<protein>
    <submittedName>
        <fullName evidence="3">Podospora anserina S mat+ genomic DNA chromosome 1, supercontig 1</fullName>
    </submittedName>
</protein>
<feature type="transmembrane region" description="Helical" evidence="2">
    <location>
        <begin position="12"/>
        <end position="31"/>
    </location>
</feature>
<dbReference type="InterPro" id="IPR011990">
    <property type="entry name" value="TPR-like_helical_dom_sf"/>
</dbReference>
<sequence>MTGNYEDDEDDAVVWMLSAAASLPVLLQPMMKAASKKWFDRPDFSAETYADKGNWVTWLLHGWLSWLLTPERLEHVAEWAKRPKDVHWHTYLGWMLLEGSHYDSAIDHYKQAIELCDDAWPALEGLAQCLGSQGKYQEAIEWQEKAINAIPEDSTWISAYLWPRIGFQTEPYAILATTTYLTKLDQRGEYAELMWAFQSLHDLEDHQREGTSLLVRLLVHGEYIISQMGNACARNGRPQFALDALDKALEVVDADDARGYLKVWLPYQIATFKYHYYGLWEGVAKLWGIFLERLADKLKELAAEVSTGLEEGYDGFDLFRTDYPAMIWGRWSRVYKGVEESVWRKCFPAAVLEGLNSVDDDDPTNDTGGLQHLAKILLHAGDKHNASAILAILFNGVKAKSEQSAVEGGSEDDGDNNKDHAGSGQHLSLADPPAEARSQETPPEASPTKANELPLNIDEDAGIFTCDHCQRETGEVSELYYCEVCPEVTNWCGECLALLKDPEQRRSMMSYRCSPEHDFYRVWPVPDEARYIAASSFEDGVTVKKEWLDQLRREWWEVTKE</sequence>
<dbReference type="RefSeq" id="XP_001912946.1">
    <property type="nucleotide sequence ID" value="XM_001912911.1"/>
</dbReference>
<dbReference type="eggNOG" id="ENOG502SKQS">
    <property type="taxonomic scope" value="Eukaryota"/>
</dbReference>
<feature type="region of interest" description="Disordered" evidence="1">
    <location>
        <begin position="403"/>
        <end position="452"/>
    </location>
</feature>
<dbReference type="EMBL" id="FO904936">
    <property type="protein sequence ID" value="CDP23072.1"/>
    <property type="molecule type" value="Genomic_DNA"/>
</dbReference>
<evidence type="ECO:0000256" key="2">
    <source>
        <dbReference type="SAM" id="Phobius"/>
    </source>
</evidence>
<dbReference type="EMBL" id="CU633438">
    <property type="protein sequence ID" value="CAP60428.1"/>
    <property type="molecule type" value="Genomic_DNA"/>
</dbReference>
<accession>B2A8S7</accession>
<dbReference type="AlphaFoldDB" id="B2A8S7"/>
<keyword evidence="2" id="KW-0812">Transmembrane</keyword>
<name>B2A8S7_PODAN</name>
<dbReference type="VEuPathDB" id="FungiDB:PODANS_1_7245"/>
<keyword evidence="2" id="KW-1133">Transmembrane helix</keyword>
<evidence type="ECO:0000256" key="1">
    <source>
        <dbReference type="SAM" id="MobiDB-lite"/>
    </source>
</evidence>
<keyword evidence="2" id="KW-0472">Membrane</keyword>
<dbReference type="SMART" id="SM00028">
    <property type="entry name" value="TPR"/>
    <property type="match status" value="3"/>
</dbReference>
<organism evidence="3">
    <name type="scientific">Podospora anserina (strain S / ATCC MYA-4624 / DSM 980 / FGSC 10383)</name>
    <name type="common">Pleurage anserina</name>
    <dbReference type="NCBI Taxonomy" id="515849"/>
    <lineage>
        <taxon>Eukaryota</taxon>
        <taxon>Fungi</taxon>
        <taxon>Dikarya</taxon>
        <taxon>Ascomycota</taxon>
        <taxon>Pezizomycotina</taxon>
        <taxon>Sordariomycetes</taxon>
        <taxon>Sordariomycetidae</taxon>
        <taxon>Sordariales</taxon>
        <taxon>Podosporaceae</taxon>
        <taxon>Podospora</taxon>
        <taxon>Podospora anserina</taxon>
    </lineage>
</organism>
<dbReference type="OrthoDB" id="448455at2759"/>
<dbReference type="SUPFAM" id="SSF48452">
    <property type="entry name" value="TPR-like"/>
    <property type="match status" value="1"/>
</dbReference>
<dbReference type="Gene3D" id="1.25.40.10">
    <property type="entry name" value="Tetratricopeptide repeat domain"/>
    <property type="match status" value="1"/>
</dbReference>
<evidence type="ECO:0000313" key="4">
    <source>
        <dbReference type="EMBL" id="CDP23072.1"/>
    </source>
</evidence>
<gene>
    <name evidence="3" type="ORF">PODANS_1_7245</name>
</gene>
<keyword evidence="5" id="KW-1185">Reference proteome</keyword>
<proteinExistence type="predicted"/>
<reference evidence="3 5" key="1">
    <citation type="journal article" date="2008" name="Genome Biol.">
        <title>The genome sequence of the model ascomycete fungus Podospora anserina.</title>
        <authorList>
            <person name="Espagne E."/>
            <person name="Lespinet O."/>
            <person name="Malagnac F."/>
            <person name="Da Silva C."/>
            <person name="Jaillon O."/>
            <person name="Porcel B.M."/>
            <person name="Couloux A."/>
            <person name="Aury J.-M."/>
            <person name="Segurens B."/>
            <person name="Poulain J."/>
            <person name="Anthouard V."/>
            <person name="Grossetete S."/>
            <person name="Khalili H."/>
            <person name="Coppin E."/>
            <person name="Dequard-Chablat M."/>
            <person name="Picard M."/>
            <person name="Contamine V."/>
            <person name="Arnaise S."/>
            <person name="Bourdais A."/>
            <person name="Berteaux-Lecellier V."/>
            <person name="Gautheret D."/>
            <person name="de Vries R.P."/>
            <person name="Battaglia E."/>
            <person name="Coutinho P.M."/>
            <person name="Danchin E.G.J."/>
            <person name="Henrissat B."/>
            <person name="El Khoury R."/>
            <person name="Sainsard-Chanet A."/>
            <person name="Boivin A."/>
            <person name="Pinan-Lucarre B."/>
            <person name="Sellem C.H."/>
            <person name="Debuchy R."/>
            <person name="Wincker P."/>
            <person name="Weissenbach J."/>
            <person name="Silar P."/>
        </authorList>
    </citation>
    <scope>NUCLEOTIDE SEQUENCE [LARGE SCALE GENOMIC DNA]</scope>
    <source>
        <strain evidence="5">S / ATCC MYA-4624 / DSM 980 / FGSC 10383</strain>
        <strain evidence="3">S mat+</strain>
    </source>
</reference>
<dbReference type="Pfam" id="PF13432">
    <property type="entry name" value="TPR_16"/>
    <property type="match status" value="1"/>
</dbReference>
<dbReference type="KEGG" id="pan:PODANSg09995"/>
<dbReference type="Proteomes" id="UP000001197">
    <property type="component" value="Chromosome 1"/>
</dbReference>
<reference evidence="4" key="4">
    <citation type="submission" date="2015-04" db="EMBL/GenBank/DDBJ databases">
        <title>Maintaining two mating types: Structure of the mating type locus and its role in heterokaryosis in Podospora anserina.</title>
        <authorList>
            <person name="Grognet P."/>
            <person name="Bidard F."/>
            <person name="Kuchly C."/>
            <person name="Chan Ho Tong L."/>
            <person name="Coppin E."/>
            <person name="Ait Benkhali J."/>
            <person name="Couloux A."/>
            <person name="Wincker P."/>
            <person name="Debuchy R."/>
            <person name="Silar P."/>
        </authorList>
    </citation>
    <scope>NUCLEOTIDE SEQUENCE</scope>
</reference>